<sequence>MIVDKVGQFFSGNDLLPSCDSDIIAVFDNDKKDFAKLKDLVGEEEEDNTDYVPKVSAASLTERE</sequence>
<reference evidence="1 2" key="1">
    <citation type="journal article" date="2014" name="Am. J. Bot.">
        <title>Genome assembly and annotation for red clover (Trifolium pratense; Fabaceae).</title>
        <authorList>
            <person name="Istvanek J."/>
            <person name="Jaros M."/>
            <person name="Krenek A."/>
            <person name="Repkova J."/>
        </authorList>
    </citation>
    <scope>NUCLEOTIDE SEQUENCE [LARGE SCALE GENOMIC DNA]</scope>
    <source>
        <strain evidence="2">cv. Tatra</strain>
        <tissue evidence="1">Young leaves</tissue>
    </source>
</reference>
<comment type="caution">
    <text evidence="1">The sequence shown here is derived from an EMBL/GenBank/DDBJ whole genome shotgun (WGS) entry which is preliminary data.</text>
</comment>
<dbReference type="Proteomes" id="UP000236291">
    <property type="component" value="Unassembled WGS sequence"/>
</dbReference>
<accession>A0A2K3P3J2</accession>
<dbReference type="AlphaFoldDB" id="A0A2K3P3J2"/>
<name>A0A2K3P3J2_TRIPR</name>
<evidence type="ECO:0000313" key="1">
    <source>
        <dbReference type="EMBL" id="PNY09864.1"/>
    </source>
</evidence>
<evidence type="ECO:0000313" key="2">
    <source>
        <dbReference type="Proteomes" id="UP000236291"/>
    </source>
</evidence>
<protein>
    <submittedName>
        <fullName evidence="1">Uncharacterized protein</fullName>
    </submittedName>
</protein>
<gene>
    <name evidence="1" type="ORF">L195_g006422</name>
</gene>
<dbReference type="EMBL" id="ASHM01003427">
    <property type="protein sequence ID" value="PNY09864.1"/>
    <property type="molecule type" value="Genomic_DNA"/>
</dbReference>
<organism evidence="1 2">
    <name type="scientific">Trifolium pratense</name>
    <name type="common">Red clover</name>
    <dbReference type="NCBI Taxonomy" id="57577"/>
    <lineage>
        <taxon>Eukaryota</taxon>
        <taxon>Viridiplantae</taxon>
        <taxon>Streptophyta</taxon>
        <taxon>Embryophyta</taxon>
        <taxon>Tracheophyta</taxon>
        <taxon>Spermatophyta</taxon>
        <taxon>Magnoliopsida</taxon>
        <taxon>eudicotyledons</taxon>
        <taxon>Gunneridae</taxon>
        <taxon>Pentapetalae</taxon>
        <taxon>rosids</taxon>
        <taxon>fabids</taxon>
        <taxon>Fabales</taxon>
        <taxon>Fabaceae</taxon>
        <taxon>Papilionoideae</taxon>
        <taxon>50 kb inversion clade</taxon>
        <taxon>NPAAA clade</taxon>
        <taxon>Hologalegina</taxon>
        <taxon>IRL clade</taxon>
        <taxon>Trifolieae</taxon>
        <taxon>Trifolium</taxon>
    </lineage>
</organism>
<reference evidence="1 2" key="2">
    <citation type="journal article" date="2017" name="Front. Plant Sci.">
        <title>Gene Classification and Mining of Molecular Markers Useful in Red Clover (Trifolium pratense) Breeding.</title>
        <authorList>
            <person name="Istvanek J."/>
            <person name="Dluhosova J."/>
            <person name="Dluhos P."/>
            <person name="Patkova L."/>
            <person name="Nedelnik J."/>
            <person name="Repkova J."/>
        </authorList>
    </citation>
    <scope>NUCLEOTIDE SEQUENCE [LARGE SCALE GENOMIC DNA]</scope>
    <source>
        <strain evidence="2">cv. Tatra</strain>
        <tissue evidence="1">Young leaves</tissue>
    </source>
</reference>
<proteinExistence type="predicted"/>